<dbReference type="PROSITE" id="PS51722">
    <property type="entry name" value="G_TR_2"/>
    <property type="match status" value="1"/>
</dbReference>
<dbReference type="InterPro" id="IPR005225">
    <property type="entry name" value="Small_GTP-bd"/>
</dbReference>
<dbReference type="NCBIfam" id="TIGR00231">
    <property type="entry name" value="small_GTP"/>
    <property type="match status" value="1"/>
</dbReference>
<organism evidence="4">
    <name type="scientific">marine sediment metagenome</name>
    <dbReference type="NCBI Taxonomy" id="412755"/>
    <lineage>
        <taxon>unclassified sequences</taxon>
        <taxon>metagenomes</taxon>
        <taxon>ecological metagenomes</taxon>
    </lineage>
</organism>
<dbReference type="InterPro" id="IPR027417">
    <property type="entry name" value="P-loop_NTPase"/>
</dbReference>
<evidence type="ECO:0000259" key="3">
    <source>
        <dbReference type="PROSITE" id="PS51722"/>
    </source>
</evidence>
<dbReference type="InterPro" id="IPR000795">
    <property type="entry name" value="T_Tr_GTP-bd_dom"/>
</dbReference>
<dbReference type="PRINTS" id="PR00315">
    <property type="entry name" value="ELONGATNFCT"/>
</dbReference>
<feature type="domain" description="Tr-type G" evidence="3">
    <location>
        <begin position="7"/>
        <end position="157"/>
    </location>
</feature>
<keyword evidence="1" id="KW-0547">Nucleotide-binding</keyword>
<dbReference type="GO" id="GO:0032790">
    <property type="term" value="P:ribosome disassembly"/>
    <property type="evidence" value="ECO:0007669"/>
    <property type="project" value="TreeGrafter"/>
</dbReference>
<evidence type="ECO:0000256" key="1">
    <source>
        <dbReference type="ARBA" id="ARBA00022741"/>
    </source>
</evidence>
<evidence type="ECO:0000313" key="4">
    <source>
        <dbReference type="EMBL" id="GAH59012.1"/>
    </source>
</evidence>
<feature type="non-terminal residue" evidence="4">
    <location>
        <position position="157"/>
    </location>
</feature>
<dbReference type="GO" id="GO:0005525">
    <property type="term" value="F:GTP binding"/>
    <property type="evidence" value="ECO:0007669"/>
    <property type="project" value="UniProtKB-KW"/>
</dbReference>
<protein>
    <recommendedName>
        <fullName evidence="3">Tr-type G domain-containing protein</fullName>
    </recommendedName>
</protein>
<reference evidence="4" key="1">
    <citation type="journal article" date="2014" name="Front. Microbiol.">
        <title>High frequency of phylogenetically diverse reductive dehalogenase-homologous genes in deep subseafloor sedimentary metagenomes.</title>
        <authorList>
            <person name="Kawai M."/>
            <person name="Futagami T."/>
            <person name="Toyoda A."/>
            <person name="Takaki Y."/>
            <person name="Nishi S."/>
            <person name="Hori S."/>
            <person name="Arai W."/>
            <person name="Tsubouchi T."/>
            <person name="Morono Y."/>
            <person name="Uchiyama I."/>
            <person name="Ito T."/>
            <person name="Fujiyama A."/>
            <person name="Inagaki F."/>
            <person name="Takami H."/>
        </authorList>
    </citation>
    <scope>NUCLEOTIDE SEQUENCE</scope>
    <source>
        <strain evidence="4">Expedition CK06-06</strain>
    </source>
</reference>
<dbReference type="SUPFAM" id="SSF52540">
    <property type="entry name" value="P-loop containing nucleoside triphosphate hydrolases"/>
    <property type="match status" value="1"/>
</dbReference>
<dbReference type="PANTHER" id="PTHR43261:SF6">
    <property type="entry name" value="ELONGATION FACTOR G-LIKE PROTEIN"/>
    <property type="match status" value="1"/>
</dbReference>
<accession>X1GPC2</accession>
<sequence>MAEVQTEMIRNVVLIGASAAGKTQLAEAMLHKAGVTTRLGTPEEGNTVSDFEPEEKERQASALTSVLNLTWKNRHLNLLDTPGYPDFVGQALAALGAADTAVVVVSAAAGVTIHTRRLFQTAGERNLARMVVVNRADAENADLERVVEQVREMLDTR</sequence>
<dbReference type="Pfam" id="PF00009">
    <property type="entry name" value="GTP_EFTU"/>
    <property type="match status" value="1"/>
</dbReference>
<dbReference type="PANTHER" id="PTHR43261">
    <property type="entry name" value="TRANSLATION ELONGATION FACTOR G-RELATED"/>
    <property type="match status" value="1"/>
</dbReference>
<gene>
    <name evidence="4" type="ORF">S03H2_36832</name>
</gene>
<dbReference type="GO" id="GO:0003924">
    <property type="term" value="F:GTPase activity"/>
    <property type="evidence" value="ECO:0007669"/>
    <property type="project" value="InterPro"/>
</dbReference>
<comment type="caution">
    <text evidence="4">The sequence shown here is derived from an EMBL/GenBank/DDBJ whole genome shotgun (WGS) entry which is preliminary data.</text>
</comment>
<name>X1GPC2_9ZZZZ</name>
<dbReference type="AlphaFoldDB" id="X1GPC2"/>
<dbReference type="Gene3D" id="3.40.50.300">
    <property type="entry name" value="P-loop containing nucleotide triphosphate hydrolases"/>
    <property type="match status" value="1"/>
</dbReference>
<keyword evidence="2" id="KW-0342">GTP-binding</keyword>
<proteinExistence type="predicted"/>
<evidence type="ECO:0000256" key="2">
    <source>
        <dbReference type="ARBA" id="ARBA00023134"/>
    </source>
</evidence>
<dbReference type="EMBL" id="BARU01022628">
    <property type="protein sequence ID" value="GAH59012.1"/>
    <property type="molecule type" value="Genomic_DNA"/>
</dbReference>